<organism evidence="1 2">
    <name type="scientific">Lactuca virosa</name>
    <dbReference type="NCBI Taxonomy" id="75947"/>
    <lineage>
        <taxon>Eukaryota</taxon>
        <taxon>Viridiplantae</taxon>
        <taxon>Streptophyta</taxon>
        <taxon>Embryophyta</taxon>
        <taxon>Tracheophyta</taxon>
        <taxon>Spermatophyta</taxon>
        <taxon>Magnoliopsida</taxon>
        <taxon>eudicotyledons</taxon>
        <taxon>Gunneridae</taxon>
        <taxon>Pentapetalae</taxon>
        <taxon>asterids</taxon>
        <taxon>campanulids</taxon>
        <taxon>Asterales</taxon>
        <taxon>Asteraceae</taxon>
        <taxon>Cichorioideae</taxon>
        <taxon>Cichorieae</taxon>
        <taxon>Lactucinae</taxon>
        <taxon>Lactuca</taxon>
    </lineage>
</organism>
<dbReference type="Proteomes" id="UP001157418">
    <property type="component" value="Unassembled WGS sequence"/>
</dbReference>
<protein>
    <submittedName>
        <fullName evidence="1">Uncharacterized protein</fullName>
    </submittedName>
</protein>
<proteinExistence type="predicted"/>
<evidence type="ECO:0000313" key="2">
    <source>
        <dbReference type="Proteomes" id="UP001157418"/>
    </source>
</evidence>
<evidence type="ECO:0000313" key="1">
    <source>
        <dbReference type="EMBL" id="CAH1439108.1"/>
    </source>
</evidence>
<sequence length="171" mass="18284">MSIPQSVKDAIPSEGILGSKPVVSDPKAIPTLSSVKLANSSAAIESPVKSASPYNSSYVHEKVESAPVIINDDVMKDSLNGDSNLDGESGSELKMEQGANFLNLKWDKEPMNVDNFSKPTMSPAAKLVSDFNKKSYARMVESTSSVVDLNIKVIPKVDGKPNGKVELPYAD</sequence>
<dbReference type="AlphaFoldDB" id="A0AAU9NMW7"/>
<name>A0AAU9NMW7_9ASTR</name>
<accession>A0AAU9NMW7</accession>
<keyword evidence="2" id="KW-1185">Reference proteome</keyword>
<gene>
    <name evidence="1" type="ORF">LVIROSA_LOCUS25329</name>
</gene>
<dbReference type="EMBL" id="CAKMRJ010004445">
    <property type="protein sequence ID" value="CAH1439108.1"/>
    <property type="molecule type" value="Genomic_DNA"/>
</dbReference>
<comment type="caution">
    <text evidence="1">The sequence shown here is derived from an EMBL/GenBank/DDBJ whole genome shotgun (WGS) entry which is preliminary data.</text>
</comment>
<reference evidence="1 2" key="1">
    <citation type="submission" date="2022-01" db="EMBL/GenBank/DDBJ databases">
        <authorList>
            <person name="Xiong W."/>
            <person name="Schranz E."/>
        </authorList>
    </citation>
    <scope>NUCLEOTIDE SEQUENCE [LARGE SCALE GENOMIC DNA]</scope>
</reference>